<evidence type="ECO:0000313" key="7">
    <source>
        <dbReference type="Proteomes" id="UP000318478"/>
    </source>
</evidence>
<comment type="subcellular location">
    <subcellularLocation>
        <location evidence="1">Endomembrane system</location>
        <topology evidence="1">Multi-pass membrane protein</topology>
    </subcellularLocation>
</comment>
<keyword evidence="6" id="KW-0489">Methyltransferase</keyword>
<keyword evidence="4 5" id="KW-0472">Membrane</keyword>
<keyword evidence="6" id="KW-0808">Transferase</keyword>
<dbReference type="InterPro" id="IPR052527">
    <property type="entry name" value="Metal_cation-efflux_comp"/>
</dbReference>
<evidence type="ECO:0000256" key="5">
    <source>
        <dbReference type="SAM" id="Phobius"/>
    </source>
</evidence>
<evidence type="ECO:0000256" key="3">
    <source>
        <dbReference type="ARBA" id="ARBA00022989"/>
    </source>
</evidence>
<evidence type="ECO:0000313" key="6">
    <source>
        <dbReference type="EMBL" id="TWT72733.1"/>
    </source>
</evidence>
<keyword evidence="7" id="KW-1185">Reference proteome</keyword>
<gene>
    <name evidence="6" type="ORF">Pla123a_40320</name>
</gene>
<keyword evidence="3 5" id="KW-1133">Transmembrane helix</keyword>
<evidence type="ECO:0000256" key="4">
    <source>
        <dbReference type="ARBA" id="ARBA00023136"/>
    </source>
</evidence>
<proteinExistence type="predicted"/>
<feature type="transmembrane region" description="Helical" evidence="5">
    <location>
        <begin position="104"/>
        <end position="124"/>
    </location>
</feature>
<dbReference type="Pfam" id="PF04191">
    <property type="entry name" value="PEMT"/>
    <property type="match status" value="1"/>
</dbReference>
<comment type="caution">
    <text evidence="6">The sequence shown here is derived from an EMBL/GenBank/DDBJ whole genome shotgun (WGS) entry which is preliminary data.</text>
</comment>
<dbReference type="InterPro" id="IPR007318">
    <property type="entry name" value="Phopholipid_MeTrfase"/>
</dbReference>
<dbReference type="GO" id="GO:0008168">
    <property type="term" value="F:methyltransferase activity"/>
    <property type="evidence" value="ECO:0007669"/>
    <property type="project" value="UniProtKB-KW"/>
</dbReference>
<reference evidence="6 7" key="1">
    <citation type="submission" date="2019-02" db="EMBL/GenBank/DDBJ databases">
        <title>Deep-cultivation of Planctomycetes and their phenomic and genomic characterization uncovers novel biology.</title>
        <authorList>
            <person name="Wiegand S."/>
            <person name="Jogler M."/>
            <person name="Boedeker C."/>
            <person name="Pinto D."/>
            <person name="Vollmers J."/>
            <person name="Rivas-Marin E."/>
            <person name="Kohn T."/>
            <person name="Peeters S.H."/>
            <person name="Heuer A."/>
            <person name="Rast P."/>
            <person name="Oberbeckmann S."/>
            <person name="Bunk B."/>
            <person name="Jeske O."/>
            <person name="Meyerdierks A."/>
            <person name="Storesund J.E."/>
            <person name="Kallscheuer N."/>
            <person name="Luecker S."/>
            <person name="Lage O.M."/>
            <person name="Pohl T."/>
            <person name="Merkel B.J."/>
            <person name="Hornburger P."/>
            <person name="Mueller R.-W."/>
            <person name="Bruemmer F."/>
            <person name="Labrenz M."/>
            <person name="Spormann A.M."/>
            <person name="Op Den Camp H."/>
            <person name="Overmann J."/>
            <person name="Amann R."/>
            <person name="Jetten M.S.M."/>
            <person name="Mascher T."/>
            <person name="Medema M.H."/>
            <person name="Devos D.P."/>
            <person name="Kaster A.-K."/>
            <person name="Ovreas L."/>
            <person name="Rohde M."/>
            <person name="Galperin M.Y."/>
            <person name="Jogler C."/>
        </authorList>
    </citation>
    <scope>NUCLEOTIDE SEQUENCE [LARGE SCALE GENOMIC DNA]</scope>
    <source>
        <strain evidence="6 7">Pla123a</strain>
    </source>
</reference>
<dbReference type="GO" id="GO:0012505">
    <property type="term" value="C:endomembrane system"/>
    <property type="evidence" value="ECO:0007669"/>
    <property type="project" value="UniProtKB-SubCell"/>
</dbReference>
<sequence>MVDLGAKTVALVLLLAAALFGGAGRLAWPAGWLLIGLYTAFVGLACATVDPDLLRERARPGHNFEHADALLATCGFLLLYPITLAVAGFDAVRLDSVRLGGGAAFFPGAWLVGAGAFAVGYWVALRAMQTNRFFSTFVRIQSDQGHTLVTDGPYAVVRHPGYAGMLLAHFGIPLLLGSWWAFVPVLAGAAVFVVRIMREEAVLSARLPGYDRYLQTHKWRLAPWVW</sequence>
<name>A0A5C5YD74_9BACT</name>
<dbReference type="EMBL" id="SJPO01000011">
    <property type="protein sequence ID" value="TWT72733.1"/>
    <property type="molecule type" value="Genomic_DNA"/>
</dbReference>
<dbReference type="RefSeq" id="WP_146590283.1">
    <property type="nucleotide sequence ID" value="NZ_SJPO01000011.1"/>
</dbReference>
<feature type="transmembrane region" description="Helical" evidence="5">
    <location>
        <begin position="170"/>
        <end position="194"/>
    </location>
</feature>
<feature type="transmembrane region" description="Helical" evidence="5">
    <location>
        <begin position="69"/>
        <end position="92"/>
    </location>
</feature>
<dbReference type="Gene3D" id="1.20.120.1630">
    <property type="match status" value="1"/>
</dbReference>
<keyword evidence="2 5" id="KW-0812">Transmembrane</keyword>
<accession>A0A5C5YD74</accession>
<dbReference type="PANTHER" id="PTHR43847:SF1">
    <property type="entry name" value="BLL3993 PROTEIN"/>
    <property type="match status" value="1"/>
</dbReference>
<evidence type="ECO:0000256" key="2">
    <source>
        <dbReference type="ARBA" id="ARBA00022692"/>
    </source>
</evidence>
<dbReference type="GO" id="GO:0032259">
    <property type="term" value="P:methylation"/>
    <property type="evidence" value="ECO:0007669"/>
    <property type="project" value="UniProtKB-KW"/>
</dbReference>
<dbReference type="PANTHER" id="PTHR43847">
    <property type="entry name" value="BLL3993 PROTEIN"/>
    <property type="match status" value="1"/>
</dbReference>
<evidence type="ECO:0000256" key="1">
    <source>
        <dbReference type="ARBA" id="ARBA00004127"/>
    </source>
</evidence>
<dbReference type="Proteomes" id="UP000318478">
    <property type="component" value="Unassembled WGS sequence"/>
</dbReference>
<protein>
    <submittedName>
        <fullName evidence="6">Isoprenylcysteine carboxyl methyltransferase (ICMT) family protein</fullName>
    </submittedName>
</protein>
<dbReference type="OrthoDB" id="272002at2"/>
<organism evidence="6 7">
    <name type="scientific">Posidoniimonas polymericola</name>
    <dbReference type="NCBI Taxonomy" id="2528002"/>
    <lineage>
        <taxon>Bacteria</taxon>
        <taxon>Pseudomonadati</taxon>
        <taxon>Planctomycetota</taxon>
        <taxon>Planctomycetia</taxon>
        <taxon>Pirellulales</taxon>
        <taxon>Lacipirellulaceae</taxon>
        <taxon>Posidoniimonas</taxon>
    </lineage>
</organism>
<dbReference type="AlphaFoldDB" id="A0A5C5YD74"/>